<proteinExistence type="predicted"/>
<evidence type="ECO:0000259" key="2">
    <source>
        <dbReference type="Pfam" id="PF20150"/>
    </source>
</evidence>
<feature type="compositionally biased region" description="Basic and acidic residues" evidence="1">
    <location>
        <begin position="69"/>
        <end position="87"/>
    </location>
</feature>
<dbReference type="PANTHER" id="PTHR35910">
    <property type="entry name" value="2EXR DOMAIN-CONTAINING PROTEIN"/>
    <property type="match status" value="1"/>
</dbReference>
<gene>
    <name evidence="3" type="ORF">LY89DRAFT_754180</name>
</gene>
<name>A0A194X0R1_MOLSC</name>
<dbReference type="InParanoid" id="A0A194X0R1"/>
<dbReference type="RefSeq" id="XP_018067807.1">
    <property type="nucleotide sequence ID" value="XM_018221311.1"/>
</dbReference>
<dbReference type="InterPro" id="IPR045518">
    <property type="entry name" value="2EXR"/>
</dbReference>
<sequence>MYTMELQLPGGVLRMRFAPNLLELAVSFTYGLKDALLCPRQISGSLITCCSAHACLGDQYLGLPTVGGDEPRAGNRGLEDESEANRYDMEELDDSSKDFHTELDNTVDECGLPEENAQRNEDVDSKYKQLDNRATERLDLSLEELYAKLLQDVENNDEDEFGQKIELSAEEFLGRVACQDERRAARDAGREYQYAGKELYAITTWRLPTLASSYKHALAKEAWKASSSSLFGHAPTEPVEFLPFPRLPVELRLEIWENAIPKQRKVAVISLDGAWSTLYSTRGRVERGTAFQSRALTQVPAILHASRESREVALGHYKPCFGAHFDGNPVYFNISEDKLLFQN</sequence>
<protein>
    <recommendedName>
        <fullName evidence="2">2EXR domain-containing protein</fullName>
    </recommendedName>
</protein>
<dbReference type="Pfam" id="PF20150">
    <property type="entry name" value="2EXR"/>
    <property type="match status" value="1"/>
</dbReference>
<organism evidence="3 4">
    <name type="scientific">Mollisia scopiformis</name>
    <name type="common">Conifer needle endophyte fungus</name>
    <name type="synonym">Phialocephala scopiformis</name>
    <dbReference type="NCBI Taxonomy" id="149040"/>
    <lineage>
        <taxon>Eukaryota</taxon>
        <taxon>Fungi</taxon>
        <taxon>Dikarya</taxon>
        <taxon>Ascomycota</taxon>
        <taxon>Pezizomycotina</taxon>
        <taxon>Leotiomycetes</taxon>
        <taxon>Helotiales</taxon>
        <taxon>Mollisiaceae</taxon>
        <taxon>Mollisia</taxon>
    </lineage>
</organism>
<dbReference type="EMBL" id="KQ947422">
    <property type="protein sequence ID" value="KUJ13452.1"/>
    <property type="molecule type" value="Genomic_DNA"/>
</dbReference>
<keyword evidence="4" id="KW-1185">Reference proteome</keyword>
<dbReference type="PANTHER" id="PTHR35910:SF6">
    <property type="entry name" value="2EXR DOMAIN-CONTAINING PROTEIN"/>
    <property type="match status" value="1"/>
</dbReference>
<dbReference type="Proteomes" id="UP000070700">
    <property type="component" value="Unassembled WGS sequence"/>
</dbReference>
<dbReference type="KEGG" id="psco:LY89DRAFT_754180"/>
<accession>A0A194X0R1</accession>
<evidence type="ECO:0000313" key="4">
    <source>
        <dbReference type="Proteomes" id="UP000070700"/>
    </source>
</evidence>
<dbReference type="GeneID" id="28831037"/>
<dbReference type="AlphaFoldDB" id="A0A194X0R1"/>
<feature type="region of interest" description="Disordered" evidence="1">
    <location>
        <begin position="67"/>
        <end position="87"/>
    </location>
</feature>
<evidence type="ECO:0000313" key="3">
    <source>
        <dbReference type="EMBL" id="KUJ13452.1"/>
    </source>
</evidence>
<reference evidence="3 4" key="1">
    <citation type="submission" date="2015-10" db="EMBL/GenBank/DDBJ databases">
        <title>Full genome of DAOMC 229536 Phialocephala scopiformis, a fungal endophyte of spruce producing the potent anti-insectan compound rugulosin.</title>
        <authorList>
            <consortium name="DOE Joint Genome Institute"/>
            <person name="Walker A.K."/>
            <person name="Frasz S.L."/>
            <person name="Seifert K.A."/>
            <person name="Miller J.D."/>
            <person name="Mondo S.J."/>
            <person name="Labutti K."/>
            <person name="Lipzen A."/>
            <person name="Dockter R."/>
            <person name="Kennedy M."/>
            <person name="Grigoriev I.V."/>
            <person name="Spatafora J.W."/>
        </authorList>
    </citation>
    <scope>NUCLEOTIDE SEQUENCE [LARGE SCALE GENOMIC DNA]</scope>
    <source>
        <strain evidence="3 4">CBS 120377</strain>
    </source>
</reference>
<evidence type="ECO:0000256" key="1">
    <source>
        <dbReference type="SAM" id="MobiDB-lite"/>
    </source>
</evidence>
<feature type="domain" description="2EXR" evidence="2">
    <location>
        <begin position="241"/>
        <end position="337"/>
    </location>
</feature>
<dbReference type="OrthoDB" id="3473305at2759"/>